<dbReference type="Pfam" id="PF02373">
    <property type="entry name" value="JmjC"/>
    <property type="match status" value="1"/>
</dbReference>
<feature type="compositionally biased region" description="Polar residues" evidence="2">
    <location>
        <begin position="248"/>
        <end position="264"/>
    </location>
</feature>
<evidence type="ECO:0000256" key="2">
    <source>
        <dbReference type="SAM" id="MobiDB-lite"/>
    </source>
</evidence>
<feature type="region of interest" description="Disordered" evidence="2">
    <location>
        <begin position="1217"/>
        <end position="1249"/>
    </location>
</feature>
<feature type="compositionally biased region" description="Polar residues" evidence="2">
    <location>
        <begin position="688"/>
        <end position="703"/>
    </location>
</feature>
<feature type="compositionally biased region" description="Polar residues" evidence="2">
    <location>
        <begin position="224"/>
        <end position="236"/>
    </location>
</feature>
<keyword evidence="1" id="KW-0479">Metal-binding</keyword>
<dbReference type="PANTHER" id="PTHR10694:SF45">
    <property type="entry name" value="LYSINE-SPECIFIC DEMETHYLASE ELF6"/>
    <property type="match status" value="1"/>
</dbReference>
<feature type="domain" description="C2H2-type" evidence="3">
    <location>
        <begin position="1277"/>
        <end position="1306"/>
    </location>
</feature>
<organism evidence="6 7">
    <name type="scientific">Rehmannia glutinosa</name>
    <name type="common">Chinese foxglove</name>
    <dbReference type="NCBI Taxonomy" id="99300"/>
    <lineage>
        <taxon>Eukaryota</taxon>
        <taxon>Viridiplantae</taxon>
        <taxon>Streptophyta</taxon>
        <taxon>Embryophyta</taxon>
        <taxon>Tracheophyta</taxon>
        <taxon>Spermatophyta</taxon>
        <taxon>Magnoliopsida</taxon>
        <taxon>eudicotyledons</taxon>
        <taxon>Gunneridae</taxon>
        <taxon>Pentapetalae</taxon>
        <taxon>asterids</taxon>
        <taxon>lamiids</taxon>
        <taxon>Lamiales</taxon>
        <taxon>Orobanchaceae</taxon>
        <taxon>Rehmannieae</taxon>
        <taxon>Rehmannia</taxon>
    </lineage>
</organism>
<dbReference type="PROSITE" id="PS00028">
    <property type="entry name" value="ZINC_FINGER_C2H2_1"/>
    <property type="match status" value="3"/>
</dbReference>
<dbReference type="PROSITE" id="PS51183">
    <property type="entry name" value="JMJN"/>
    <property type="match status" value="1"/>
</dbReference>
<evidence type="ECO:0000256" key="1">
    <source>
        <dbReference type="PROSITE-ProRule" id="PRU00042"/>
    </source>
</evidence>
<evidence type="ECO:0000259" key="5">
    <source>
        <dbReference type="PROSITE" id="PS51184"/>
    </source>
</evidence>
<dbReference type="PROSITE" id="PS50157">
    <property type="entry name" value="ZINC_FINGER_C2H2_2"/>
    <property type="match status" value="3"/>
</dbReference>
<feature type="domain" description="C2H2-type" evidence="3">
    <location>
        <begin position="1307"/>
        <end position="1336"/>
    </location>
</feature>
<dbReference type="SMART" id="SM00355">
    <property type="entry name" value="ZnF_C2H2"/>
    <property type="match status" value="4"/>
</dbReference>
<evidence type="ECO:0000313" key="6">
    <source>
        <dbReference type="EMBL" id="KAK6137912.1"/>
    </source>
</evidence>
<accession>A0ABR0VRN2</accession>
<dbReference type="PROSITE" id="PS51184">
    <property type="entry name" value="JMJC"/>
    <property type="match status" value="1"/>
</dbReference>
<dbReference type="InterPro" id="IPR003347">
    <property type="entry name" value="JmjC_dom"/>
</dbReference>
<feature type="compositionally biased region" description="Basic and acidic residues" evidence="2">
    <location>
        <begin position="1217"/>
        <end position="1232"/>
    </location>
</feature>
<keyword evidence="1" id="KW-0862">Zinc</keyword>
<dbReference type="Pfam" id="PF02375">
    <property type="entry name" value="JmjN"/>
    <property type="match status" value="1"/>
</dbReference>
<dbReference type="Proteomes" id="UP001318860">
    <property type="component" value="Unassembled WGS sequence"/>
</dbReference>
<dbReference type="EMBL" id="JABTTQ020000780">
    <property type="protein sequence ID" value="KAK6137912.1"/>
    <property type="molecule type" value="Genomic_DNA"/>
</dbReference>
<feature type="region of interest" description="Disordered" evidence="2">
    <location>
        <begin position="217"/>
        <end position="277"/>
    </location>
</feature>
<protein>
    <recommendedName>
        <fullName evidence="8">Lysine-specific demethylase ELF6</fullName>
    </recommendedName>
</protein>
<comment type="caution">
    <text evidence="6">The sequence shown here is derived from an EMBL/GenBank/DDBJ whole genome shotgun (WGS) entry which is preliminary data.</text>
</comment>
<dbReference type="Gene3D" id="2.60.120.650">
    <property type="entry name" value="Cupin"/>
    <property type="match status" value="1"/>
</dbReference>
<feature type="domain" description="JmjC" evidence="5">
    <location>
        <begin position="286"/>
        <end position="451"/>
    </location>
</feature>
<feature type="domain" description="JmjN" evidence="4">
    <location>
        <begin position="16"/>
        <end position="57"/>
    </location>
</feature>
<dbReference type="SMART" id="SM00545">
    <property type="entry name" value="JmjN"/>
    <property type="match status" value="1"/>
</dbReference>
<feature type="region of interest" description="Disordered" evidence="2">
    <location>
        <begin position="1084"/>
        <end position="1104"/>
    </location>
</feature>
<sequence length="1369" mass="152967">MKNVEIPKWLERLPLAPEFRPTDTEFADPIAYISKIEKEASAFGICKVIPPLPRPSKKYVLHNLNKSLSKCPELGSDVNLVTSSKADSGTSCDRTINSSESRAVFTTRHQELGCDKGKRVKGAVGDQVVGAKKQVWQSGEVYTLEQFEAKSKNFAKSQLGTVKEVNPLVIEALFWKAASEKPIYVEYANDVPGSGFGEPEGLLRYFDRRRRRRRKRNSFDRNYLGNSDSKNNQVDAVNSVRGSEDSRNQNNPNFCTETASNPSFSGRKDFQGGDEMEGTAGWKLSNSPWNLQVIARSPGSLTRFMPDDIPGVTSPMVYMGMLFSWFAWHVEDHELHSLNFLHMGSPKTWYSVPGDYAVNFEEAIRQAYGGKTDRLVALSLLGEKTTVLSPEIVVASGIPCCRLVQNPGEFVVTFPRAYHIGFSHGFNCGEAANFGTPKWLTIAKEAAVRRAVMNYLPMLSHQQLLYLLTMSFISRYEILQLSECQTLIKLTWPNYRIPRSLLPGVRSSRLRDRQKEERELLVKRAFIEDILHQNSLLTVLLQRNSSYRAVLWDVESMPSSNKSELYKDTDASILTPTRKDSPENDKNIHDLDQLSNYISAVGFDLNDDDLPYDFQIESGTLPCVACGILGFPFMAVLQPSDVASSNLQLVDPLTVSVESDLGHVVEGSSEGAADKAKLKKKVLHGVNEASSMAETSRSTQSPRELSPVLDHSSSLKHEAVASKVEIAKGWNISNVSQKPRIFCLEHAIEIETLLNSKGGANVLVICHSDFQKIKSHAAAIAEEIAVPFCYTEIPLDNASPEDLNLIDVAIGRDEKVDRAEDWTAQLNINLQHCVKVKKSSSSKNVQHLLSLGELFCDATPISNTSCVKWLSRKFRSKRHLKHVLQSKPSDGIEIMEDAKTEKEHLIAKKDIKIIQYSRKRYKVRASAGRQAPMDINDLVVRDILDTHTEDPDKEDKNITGSILVGVETNGKSLPGPSCVENSFSSHRANSVVASTPLIENEVQTGICAVGKIGISCHDSEAQEVEVADGRTQKNERFYSETVGSTDENGIGFVAAEKEILGEDEAMNESAVASQTSDRLMENDCDDEETSTQCGFSNCSDDNGPPSKFDKQMEAISDRPVMVDCEMSKSSGSQEQQYIQTDGDKQEQVIPRNNELINDNGLNVFVMETKVLDDPTAVALSDSTAKIGNKRKREVSLQRADQFHFDGFIRSPCERLRPRAKTDDNKPVEETPAVKKAINHSVPSKNKKERQTGRYRCELDGCTMSFQTKAEQLLHKGNRCPVKGCRKKFNSHKYAVQHQRVHDDDRPLKCPWNGCTMSFKWAWARTEHLRVHTGERPYMCKVKGCGLTFRFVSDFSRHRRKTGHYVSPPA</sequence>
<proteinExistence type="predicted"/>
<dbReference type="PANTHER" id="PTHR10694">
    <property type="entry name" value="LYSINE-SPECIFIC DEMETHYLASE"/>
    <property type="match status" value="1"/>
</dbReference>
<dbReference type="InterPro" id="IPR003349">
    <property type="entry name" value="JmjN"/>
</dbReference>
<dbReference type="InterPro" id="IPR013087">
    <property type="entry name" value="Znf_C2H2_type"/>
</dbReference>
<dbReference type="SUPFAM" id="SSF57667">
    <property type="entry name" value="beta-beta-alpha zinc fingers"/>
    <property type="match status" value="2"/>
</dbReference>
<evidence type="ECO:0000259" key="4">
    <source>
        <dbReference type="PROSITE" id="PS51183"/>
    </source>
</evidence>
<dbReference type="SUPFAM" id="SSF51197">
    <property type="entry name" value="Clavaminate synthase-like"/>
    <property type="match status" value="1"/>
</dbReference>
<reference evidence="6 7" key="1">
    <citation type="journal article" date="2021" name="Comput. Struct. Biotechnol. J.">
        <title>De novo genome assembly of the potent medicinal plant Rehmannia glutinosa using nanopore technology.</title>
        <authorList>
            <person name="Ma L."/>
            <person name="Dong C."/>
            <person name="Song C."/>
            <person name="Wang X."/>
            <person name="Zheng X."/>
            <person name="Niu Y."/>
            <person name="Chen S."/>
            <person name="Feng W."/>
        </authorList>
    </citation>
    <scope>NUCLEOTIDE SEQUENCE [LARGE SCALE GENOMIC DNA]</scope>
    <source>
        <strain evidence="6">DH-2019</strain>
    </source>
</reference>
<feature type="compositionally biased region" description="Polar residues" evidence="2">
    <location>
        <begin position="1090"/>
        <end position="1100"/>
    </location>
</feature>
<evidence type="ECO:0000313" key="7">
    <source>
        <dbReference type="Proteomes" id="UP001318860"/>
    </source>
</evidence>
<dbReference type="InterPro" id="IPR036236">
    <property type="entry name" value="Znf_C2H2_sf"/>
</dbReference>
<evidence type="ECO:0008006" key="8">
    <source>
        <dbReference type="Google" id="ProtNLM"/>
    </source>
</evidence>
<gene>
    <name evidence="6" type="ORF">DH2020_028346</name>
</gene>
<keyword evidence="1" id="KW-0863">Zinc-finger</keyword>
<dbReference type="Gene3D" id="3.30.160.60">
    <property type="entry name" value="Classic Zinc Finger"/>
    <property type="match status" value="1"/>
</dbReference>
<keyword evidence="7" id="KW-1185">Reference proteome</keyword>
<evidence type="ECO:0000259" key="3">
    <source>
        <dbReference type="PROSITE" id="PS50157"/>
    </source>
</evidence>
<name>A0ABR0VRN2_REHGL</name>
<feature type="domain" description="C2H2-type" evidence="3">
    <location>
        <begin position="1337"/>
        <end position="1368"/>
    </location>
</feature>
<dbReference type="SMART" id="SM00558">
    <property type="entry name" value="JmjC"/>
    <property type="match status" value="1"/>
</dbReference>
<feature type="region of interest" description="Disordered" evidence="2">
    <location>
        <begin position="688"/>
        <end position="709"/>
    </location>
</feature>